<organism evidence="1 2">
    <name type="scientific">Entomophthora muscae</name>
    <dbReference type="NCBI Taxonomy" id="34485"/>
    <lineage>
        <taxon>Eukaryota</taxon>
        <taxon>Fungi</taxon>
        <taxon>Fungi incertae sedis</taxon>
        <taxon>Zoopagomycota</taxon>
        <taxon>Entomophthoromycotina</taxon>
        <taxon>Entomophthoromycetes</taxon>
        <taxon>Entomophthorales</taxon>
        <taxon>Entomophthoraceae</taxon>
        <taxon>Entomophthora</taxon>
    </lineage>
</organism>
<protein>
    <submittedName>
        <fullName evidence="1">Uncharacterized protein</fullName>
    </submittedName>
</protein>
<accession>A0ACC2UNH4</accession>
<reference evidence="1" key="1">
    <citation type="submission" date="2022-04" db="EMBL/GenBank/DDBJ databases">
        <title>Genome of the entomopathogenic fungus Entomophthora muscae.</title>
        <authorList>
            <person name="Elya C."/>
            <person name="Lovett B.R."/>
            <person name="Lee E."/>
            <person name="Macias A.M."/>
            <person name="Hajek A.E."/>
            <person name="De Bivort B.L."/>
            <person name="Kasson M.T."/>
            <person name="De Fine Licht H.H."/>
            <person name="Stajich J.E."/>
        </authorList>
    </citation>
    <scope>NUCLEOTIDE SEQUENCE</scope>
    <source>
        <strain evidence="1">Berkeley</strain>
    </source>
</reference>
<name>A0ACC2UNH4_9FUNG</name>
<gene>
    <name evidence="1" type="ORF">DSO57_1024244</name>
</gene>
<sequence>MLKFIQSDLVAVFTLLNYVHSAYLYFLDCNLFGLLSKLLYISIYVKSPVAKSLKFSIFLLFAINLYSLLVHCLSTIEPGLMTDFIGEVPTFKMLLYSDFISLVMGFLCLFSKLQETTEEDEPDLDDEFCYNEETLDIVSTFRTYWNYQLLDEEPEPEADTPRLPV</sequence>
<evidence type="ECO:0000313" key="1">
    <source>
        <dbReference type="EMBL" id="KAJ9088319.1"/>
    </source>
</evidence>
<evidence type="ECO:0000313" key="2">
    <source>
        <dbReference type="Proteomes" id="UP001165960"/>
    </source>
</evidence>
<dbReference type="Proteomes" id="UP001165960">
    <property type="component" value="Unassembled WGS sequence"/>
</dbReference>
<keyword evidence="2" id="KW-1185">Reference proteome</keyword>
<proteinExistence type="predicted"/>
<dbReference type="EMBL" id="QTSX02000130">
    <property type="protein sequence ID" value="KAJ9088319.1"/>
    <property type="molecule type" value="Genomic_DNA"/>
</dbReference>
<comment type="caution">
    <text evidence="1">The sequence shown here is derived from an EMBL/GenBank/DDBJ whole genome shotgun (WGS) entry which is preliminary data.</text>
</comment>